<feature type="domain" description="RING-CH-type" evidence="5">
    <location>
        <begin position="64"/>
        <end position="124"/>
    </location>
</feature>
<organism evidence="6 7">
    <name type="scientific">Dillenia turbinata</name>
    <dbReference type="NCBI Taxonomy" id="194707"/>
    <lineage>
        <taxon>Eukaryota</taxon>
        <taxon>Viridiplantae</taxon>
        <taxon>Streptophyta</taxon>
        <taxon>Embryophyta</taxon>
        <taxon>Tracheophyta</taxon>
        <taxon>Spermatophyta</taxon>
        <taxon>Magnoliopsida</taxon>
        <taxon>eudicotyledons</taxon>
        <taxon>Gunneridae</taxon>
        <taxon>Pentapetalae</taxon>
        <taxon>Dilleniales</taxon>
        <taxon>Dilleniaceae</taxon>
        <taxon>Dillenia</taxon>
    </lineage>
</organism>
<evidence type="ECO:0000256" key="4">
    <source>
        <dbReference type="SAM" id="MobiDB-lite"/>
    </source>
</evidence>
<dbReference type="Pfam" id="PF12428">
    <property type="entry name" value="DUF3675"/>
    <property type="match status" value="1"/>
</dbReference>
<keyword evidence="3" id="KW-0862">Zinc</keyword>
<dbReference type="PANTHER" id="PTHR23012:SF215">
    <property type="entry name" value="RING_FYVE_PHD ZINC FINGER SUPERFAMILY PROTEIN"/>
    <property type="match status" value="1"/>
</dbReference>
<evidence type="ECO:0000256" key="1">
    <source>
        <dbReference type="ARBA" id="ARBA00022723"/>
    </source>
</evidence>
<dbReference type="InterPro" id="IPR013083">
    <property type="entry name" value="Znf_RING/FYVE/PHD"/>
</dbReference>
<evidence type="ECO:0000313" key="6">
    <source>
        <dbReference type="EMBL" id="KAK6913259.1"/>
    </source>
</evidence>
<keyword evidence="2" id="KW-0863">Zinc-finger</keyword>
<evidence type="ECO:0000313" key="7">
    <source>
        <dbReference type="Proteomes" id="UP001370490"/>
    </source>
</evidence>
<dbReference type="GO" id="GO:0016020">
    <property type="term" value="C:membrane"/>
    <property type="evidence" value="ECO:0007669"/>
    <property type="project" value="TreeGrafter"/>
</dbReference>
<sequence length="295" mass="32705">MGDHLSLCADRLITLDTLNAMQKVVENKRRSEREVGSSSDAVIDIDADSGSTNGWGLEPLVFSDDEGEMVECRICQEEDLPNQMEVPCACSGSLKFAHRRCIQQWCNEKRDTTCEICHQLYQPGYTAPPPIPHAEEMAVDIIDGWSVPESPGDEYPAELLVDSILDENDECGFASSTVASVCRSAAFIMMLILLLRDGFFMANPQEEEEIYANFSNYVIQIAIKSLLIDHGFHRFSYSALVEAGGLAASGVASMLESGHVRVLWSSEYHQNDRSFSMSSGHTIPLSKDAHRQMEV</sequence>
<feature type="region of interest" description="Disordered" evidence="4">
    <location>
        <begin position="275"/>
        <end position="295"/>
    </location>
</feature>
<protein>
    <recommendedName>
        <fullName evidence="5">RING-CH-type domain-containing protein</fullName>
    </recommendedName>
</protein>
<evidence type="ECO:0000256" key="2">
    <source>
        <dbReference type="ARBA" id="ARBA00022771"/>
    </source>
</evidence>
<dbReference type="GO" id="GO:0016567">
    <property type="term" value="P:protein ubiquitination"/>
    <property type="evidence" value="ECO:0007669"/>
    <property type="project" value="TreeGrafter"/>
</dbReference>
<keyword evidence="7" id="KW-1185">Reference proteome</keyword>
<dbReference type="InterPro" id="IPR022143">
    <property type="entry name" value="DUF3675"/>
</dbReference>
<dbReference type="GO" id="GO:0004842">
    <property type="term" value="F:ubiquitin-protein transferase activity"/>
    <property type="evidence" value="ECO:0007669"/>
    <property type="project" value="TreeGrafter"/>
</dbReference>
<dbReference type="PANTHER" id="PTHR23012">
    <property type="entry name" value="RING/FYVE/PHD ZINC FINGER DOMAIN-CONTAINING"/>
    <property type="match status" value="1"/>
</dbReference>
<reference evidence="6 7" key="1">
    <citation type="submission" date="2023-12" db="EMBL/GenBank/DDBJ databases">
        <title>A high-quality genome assembly for Dillenia turbinata (Dilleniales).</title>
        <authorList>
            <person name="Chanderbali A."/>
        </authorList>
    </citation>
    <scope>NUCLEOTIDE SEQUENCE [LARGE SCALE GENOMIC DNA]</scope>
    <source>
        <strain evidence="6">LSX21</strain>
        <tissue evidence="6">Leaf</tissue>
    </source>
</reference>
<dbReference type="InterPro" id="IPR033275">
    <property type="entry name" value="MARCH-like"/>
</dbReference>
<dbReference type="EMBL" id="JBAMMX010000027">
    <property type="protein sequence ID" value="KAK6913259.1"/>
    <property type="molecule type" value="Genomic_DNA"/>
</dbReference>
<dbReference type="PROSITE" id="PS51292">
    <property type="entry name" value="ZF_RING_CH"/>
    <property type="match status" value="1"/>
</dbReference>
<dbReference type="GO" id="GO:0008270">
    <property type="term" value="F:zinc ion binding"/>
    <property type="evidence" value="ECO:0007669"/>
    <property type="project" value="UniProtKB-KW"/>
</dbReference>
<evidence type="ECO:0000256" key="3">
    <source>
        <dbReference type="ARBA" id="ARBA00022833"/>
    </source>
</evidence>
<dbReference type="SMART" id="SM00744">
    <property type="entry name" value="RINGv"/>
    <property type="match status" value="1"/>
</dbReference>
<proteinExistence type="predicted"/>
<dbReference type="InterPro" id="IPR011016">
    <property type="entry name" value="Znf_RING-CH"/>
</dbReference>
<gene>
    <name evidence="6" type="ORF">RJ641_022860</name>
</gene>
<comment type="caution">
    <text evidence="6">The sequence shown here is derived from an EMBL/GenBank/DDBJ whole genome shotgun (WGS) entry which is preliminary data.</text>
</comment>
<dbReference type="AlphaFoldDB" id="A0AAN8YS36"/>
<dbReference type="CDD" id="cd16495">
    <property type="entry name" value="RING_CH-C4HC3_MARCH"/>
    <property type="match status" value="1"/>
</dbReference>
<dbReference type="Pfam" id="PF12906">
    <property type="entry name" value="RINGv"/>
    <property type="match status" value="1"/>
</dbReference>
<dbReference type="Proteomes" id="UP001370490">
    <property type="component" value="Unassembled WGS sequence"/>
</dbReference>
<dbReference type="Gene3D" id="3.30.40.10">
    <property type="entry name" value="Zinc/RING finger domain, C3HC4 (zinc finger)"/>
    <property type="match status" value="1"/>
</dbReference>
<keyword evidence="1" id="KW-0479">Metal-binding</keyword>
<evidence type="ECO:0000259" key="5">
    <source>
        <dbReference type="PROSITE" id="PS51292"/>
    </source>
</evidence>
<dbReference type="SUPFAM" id="SSF57850">
    <property type="entry name" value="RING/U-box"/>
    <property type="match status" value="1"/>
</dbReference>
<accession>A0AAN8YS36</accession>
<name>A0AAN8YS36_9MAGN</name>